<dbReference type="AlphaFoldDB" id="A0A3E1J0D3"/>
<dbReference type="Proteomes" id="UP000259221">
    <property type="component" value="Unassembled WGS sequence"/>
</dbReference>
<keyword evidence="1" id="KW-0812">Transmembrane</keyword>
<evidence type="ECO:0000256" key="1">
    <source>
        <dbReference type="SAM" id="Phobius"/>
    </source>
</evidence>
<evidence type="ECO:0000313" key="2">
    <source>
        <dbReference type="EMBL" id="RFD78472.1"/>
    </source>
</evidence>
<keyword evidence="1" id="KW-1133">Transmembrane helix</keyword>
<comment type="caution">
    <text evidence="2">The sequence shown here is derived from an EMBL/GenBank/DDBJ whole genome shotgun (WGS) entry which is preliminary data.</text>
</comment>
<dbReference type="Pfam" id="PF19516">
    <property type="entry name" value="DUF6049"/>
    <property type="match status" value="1"/>
</dbReference>
<evidence type="ECO:0000313" key="3">
    <source>
        <dbReference type="Proteomes" id="UP000259221"/>
    </source>
</evidence>
<keyword evidence="1" id="KW-0472">Membrane</keyword>
<dbReference type="EMBL" id="LRTV01000009">
    <property type="protein sequence ID" value="RFD78472.1"/>
    <property type="molecule type" value="Genomic_DNA"/>
</dbReference>
<dbReference type="PROSITE" id="PS51257">
    <property type="entry name" value="PROKAR_LIPOPROTEIN"/>
    <property type="match status" value="1"/>
</dbReference>
<accession>A0A3E1J0D3</accession>
<reference evidence="2 3" key="1">
    <citation type="submission" date="2016-02" db="EMBL/GenBank/DDBJ databases">
        <authorList>
            <person name="Alioto T."/>
            <person name="Alioto T."/>
        </authorList>
    </citation>
    <scope>NUCLEOTIDE SEQUENCE [LARGE SCALE GENOMIC DNA]</scope>
    <source>
        <strain evidence="2 3">NR010</strain>
    </source>
</reference>
<proteinExistence type="predicted"/>
<gene>
    <name evidence="2" type="ORF">AXE77_04780</name>
</gene>
<name>A0A3E1J0D3_GARVA</name>
<feature type="transmembrane region" description="Helical" evidence="1">
    <location>
        <begin position="715"/>
        <end position="732"/>
    </location>
</feature>
<dbReference type="InterPro" id="IPR046112">
    <property type="entry name" value="DUF6049"/>
</dbReference>
<sequence length="743" mass="82054">MYTLVKKARFVVALLTIVSLSLLVSCAPGLESLGLVGLAHAKTATIAAPARYSSNNHAPTQKQRTAPYENPRSKGISLSILQATPVVSDTSGYHITINLQATNTALPEGTVQVAINAGYTFVSRTDMQNWAQGQSRIPTLQILGSVKTSSLAAGTSTKVQFDIPADNPALKSIWHWGPKPLSITYYSQNYSRYKSISSFLTRSNVGLHATDAPTMKLTAVMPMLTQTQYSIKSDIPQHIYNIDSLLQTSKNNTHHILQQADLANKHAKLQTIADSNTLQAARLLFLPSAYMQRAGFDISAYADEHNREAYSSAGIAQSVWSAKNSQAIVKNTNNETAPQSYAWQTGGRWTLEALEQAKRNGYDTVLSTDEFDSSASQFALRNGIYDIETPAGNVRVLASQAVLSTLANGNPTDNEAVGEHTRAGRINRLVAQSAFYHMEQPYLPRHILVTFSQHTSVSDIDATMSALEQSPWLSLSDLKSMAQTQQETLPYWKRNNIMRSIPHSSAISAATAQTRRKALNDLSHHRNNTLRFVNHILDYRAATKAITTEGDAQALAKQTAQTRSVLNVKIWKKYVLHLYDSIALHDLVNRSIQKSTESTSTRFTRALLSGIRIIAPHDITAVSETASMPVTISNNYRYPVQVYLSADTHAMEIVTNRKTLVNIPANSETQVTLPLRITTSTHTKVTFVLEDRQHHAFSQPQGTLITSTLQINDKSGTIIIIFAFMLGLLGLWRQFHRKKDPDE</sequence>
<protein>
    <submittedName>
        <fullName evidence="2">Uncharacterized protein</fullName>
    </submittedName>
</protein>
<organism evidence="2 3">
    <name type="scientific">Gardnerella vaginalis</name>
    <dbReference type="NCBI Taxonomy" id="2702"/>
    <lineage>
        <taxon>Bacteria</taxon>
        <taxon>Bacillati</taxon>
        <taxon>Actinomycetota</taxon>
        <taxon>Actinomycetes</taxon>
        <taxon>Bifidobacteriales</taxon>
        <taxon>Bifidobacteriaceae</taxon>
        <taxon>Gardnerella</taxon>
    </lineage>
</organism>